<feature type="region of interest" description="Disordered" evidence="1">
    <location>
        <begin position="1"/>
        <end position="37"/>
    </location>
</feature>
<sequence>MATANEDIDVELDGVDPLAVEVEDDTPEEDRGRAPMPKEIVEELEADELEEYSDKVKTRLKQMKKVWHDERREKERISREQQESVSFTQRLLEENKRLKSTLSHGEQSLVSSYKSAAELEASAARKAYKEAYEAGDSDKIIEAQESLTAATYRLQQLQGYRPTLQEESTSVEQYQEQPSAPQLDAKTRAWQERNTWWGVDEEMTASALGLHQKLTKQNGANYVGTDEYWKAIDTTMRRRFPEYYGDGEEVPTEPTKPTRTGTRASTVVAPATRSTSAKTVKLRQSQIDLARRMGVTPEQYAREVMKLER</sequence>
<feature type="region of interest" description="Disordered" evidence="1">
    <location>
        <begin position="244"/>
        <end position="280"/>
    </location>
</feature>
<reference evidence="4" key="1">
    <citation type="submission" date="2020-05" db="EMBL/GenBank/DDBJ databases">
        <authorList>
            <person name="Chiriac C."/>
            <person name="Salcher M."/>
            <person name="Ghai R."/>
            <person name="Kavagutti S V."/>
        </authorList>
    </citation>
    <scope>NUCLEOTIDE SEQUENCE</scope>
</reference>
<evidence type="ECO:0000313" key="4">
    <source>
        <dbReference type="EMBL" id="CAB4205177.1"/>
    </source>
</evidence>
<proteinExistence type="predicted"/>
<organism evidence="4">
    <name type="scientific">uncultured Caudovirales phage</name>
    <dbReference type="NCBI Taxonomy" id="2100421"/>
    <lineage>
        <taxon>Viruses</taxon>
        <taxon>Duplodnaviria</taxon>
        <taxon>Heunggongvirae</taxon>
        <taxon>Uroviricota</taxon>
        <taxon>Caudoviricetes</taxon>
        <taxon>Peduoviridae</taxon>
        <taxon>Maltschvirus</taxon>
        <taxon>Maltschvirus maltsch</taxon>
    </lineage>
</organism>
<name>A0A6J5S8D5_9CAUD</name>
<accession>A0A6J5S8D5</accession>
<evidence type="ECO:0000313" key="3">
    <source>
        <dbReference type="EMBL" id="CAB4196208.1"/>
    </source>
</evidence>
<dbReference type="EMBL" id="LR797238">
    <property type="protein sequence ID" value="CAB4196208.1"/>
    <property type="molecule type" value="Genomic_DNA"/>
</dbReference>
<evidence type="ECO:0000313" key="2">
    <source>
        <dbReference type="EMBL" id="CAB4190489.1"/>
    </source>
</evidence>
<evidence type="ECO:0000256" key="1">
    <source>
        <dbReference type="SAM" id="MobiDB-lite"/>
    </source>
</evidence>
<feature type="compositionally biased region" description="Acidic residues" evidence="1">
    <location>
        <begin position="1"/>
        <end position="14"/>
    </location>
</feature>
<protein>
    <submittedName>
        <fullName evidence="4">Uncharacterized protein</fullName>
    </submittedName>
</protein>
<dbReference type="EMBL" id="LR797149">
    <property type="protein sequence ID" value="CAB4190489.1"/>
    <property type="molecule type" value="Genomic_DNA"/>
</dbReference>
<dbReference type="EMBL" id="LR797352">
    <property type="protein sequence ID" value="CAB4205177.1"/>
    <property type="molecule type" value="Genomic_DNA"/>
</dbReference>
<gene>
    <name evidence="2" type="ORF">UFOVP1195_67</name>
    <name evidence="3" type="ORF">UFOVP1288_67</name>
    <name evidence="4" type="ORF">UFOVP1409_67</name>
</gene>
<feature type="compositionally biased region" description="Polar residues" evidence="1">
    <location>
        <begin position="255"/>
        <end position="265"/>
    </location>
</feature>